<feature type="compositionally biased region" description="Basic and acidic residues" evidence="1">
    <location>
        <begin position="25"/>
        <end position="37"/>
    </location>
</feature>
<dbReference type="AlphaFoldDB" id="A0A2P5I651"/>
<proteinExistence type="predicted"/>
<organism evidence="2 3">
    <name type="scientific">Diaporthe helianthi</name>
    <dbReference type="NCBI Taxonomy" id="158607"/>
    <lineage>
        <taxon>Eukaryota</taxon>
        <taxon>Fungi</taxon>
        <taxon>Dikarya</taxon>
        <taxon>Ascomycota</taxon>
        <taxon>Pezizomycotina</taxon>
        <taxon>Sordariomycetes</taxon>
        <taxon>Sordariomycetidae</taxon>
        <taxon>Diaporthales</taxon>
        <taxon>Diaporthaceae</taxon>
        <taxon>Diaporthe</taxon>
    </lineage>
</organism>
<evidence type="ECO:0000313" key="2">
    <source>
        <dbReference type="EMBL" id="POS77976.1"/>
    </source>
</evidence>
<accession>A0A2P5I651</accession>
<dbReference type="OrthoDB" id="5230984at2759"/>
<dbReference type="EMBL" id="MAVT02000224">
    <property type="protein sequence ID" value="POS77976.1"/>
    <property type="molecule type" value="Genomic_DNA"/>
</dbReference>
<protein>
    <submittedName>
        <fullName evidence="2">Uncharacterized protein</fullName>
    </submittedName>
</protein>
<dbReference type="InParanoid" id="A0A2P5I651"/>
<dbReference type="Proteomes" id="UP000094444">
    <property type="component" value="Unassembled WGS sequence"/>
</dbReference>
<feature type="compositionally biased region" description="Basic residues" evidence="1">
    <location>
        <begin position="1"/>
        <end position="24"/>
    </location>
</feature>
<reference evidence="2" key="1">
    <citation type="submission" date="2017-09" db="EMBL/GenBank/DDBJ databases">
        <title>Polyketide synthases of a Diaporthe helianthi virulent isolate.</title>
        <authorList>
            <person name="Baroncelli R."/>
        </authorList>
    </citation>
    <scope>NUCLEOTIDE SEQUENCE [LARGE SCALE GENOMIC DNA]</scope>
    <source>
        <strain evidence="2">7/96</strain>
    </source>
</reference>
<feature type="region of interest" description="Disordered" evidence="1">
    <location>
        <begin position="1"/>
        <end position="55"/>
    </location>
</feature>
<sequence length="366" mass="40699">MAKGKGRKARQRSRLWAQRNKKRQAGHDTASKQDNARDQAQAPRANISDQGPEASLRGGQIDLAVDRGTLTFNPSTINAHDEGDQDVTLLDVSPAKTEEAYNPLFDEVSTVEGRGISIFEVQAKPVRLTTENTETDLDTQRSLEDVFADNPDSRLSSFDGETLAFAGRAVRQVVLEATYDFLQRCIPQGERQELWDSICGQGKGNPDAKYSIPVPEGTVDLRNGVRSLSDLLGNCIDILSQDKDKPVTDQKTLKLCLGGATTLCDALGDEARKQALAEAAHELNWLIVGLDCKTVELYREANRQLDKVNMSCLVGAEESGESGKAVRVKRQREERNILQSMQRKYEGFREPFRIRFIETLQRLLGH</sequence>
<name>A0A2P5I651_DIAHE</name>
<evidence type="ECO:0000256" key="1">
    <source>
        <dbReference type="SAM" id="MobiDB-lite"/>
    </source>
</evidence>
<keyword evidence="3" id="KW-1185">Reference proteome</keyword>
<evidence type="ECO:0000313" key="3">
    <source>
        <dbReference type="Proteomes" id="UP000094444"/>
    </source>
</evidence>
<gene>
    <name evidence="2" type="ORF">DHEL01_v203625</name>
</gene>
<comment type="caution">
    <text evidence="2">The sequence shown here is derived from an EMBL/GenBank/DDBJ whole genome shotgun (WGS) entry which is preliminary data.</text>
</comment>